<dbReference type="InterPro" id="IPR001173">
    <property type="entry name" value="Glyco_trans_2-like"/>
</dbReference>
<comment type="caution">
    <text evidence="2">The sequence shown here is derived from an EMBL/GenBank/DDBJ whole genome shotgun (WGS) entry which is preliminary data.</text>
</comment>
<gene>
    <name evidence="2" type="ORF">A2817_02960</name>
</gene>
<sequence length="229" mass="25805">MTIIDNLFHSSFFVVIPVYNEEKNIGPVIERIKKYTDNIIVVDDGSQDQTYNRAEKAIGNGVILKHQINIGKGAALKTGCEAAIKLGAKIIVMMDGDGQHDSDDIPKLVTKLKNENLDIVFGSRMMDKNIPFIRASGNKIITKTVNLLSRLSLNDILSGFKALTDKTYRKIIWETQDYFVETEIAMNVGKYGLKYAQVPIKTIYKDNYKGLDVISGIKIIFKLLKFKLR</sequence>
<organism evidence="2 3">
    <name type="scientific">Candidatus Yanofskybacteria bacterium RIFCSPHIGHO2_01_FULL_39_8b</name>
    <dbReference type="NCBI Taxonomy" id="1802659"/>
    <lineage>
        <taxon>Bacteria</taxon>
        <taxon>Candidatus Yanofskyibacteriota</taxon>
    </lineage>
</organism>
<evidence type="ECO:0000313" key="2">
    <source>
        <dbReference type="EMBL" id="OGM97733.1"/>
    </source>
</evidence>
<feature type="domain" description="Glycosyltransferase 2-like" evidence="1">
    <location>
        <begin position="14"/>
        <end position="137"/>
    </location>
</feature>
<name>A0A1F8EA88_9BACT</name>
<reference evidence="2 3" key="1">
    <citation type="journal article" date="2016" name="Nat. Commun.">
        <title>Thousands of microbial genomes shed light on interconnected biogeochemical processes in an aquifer system.</title>
        <authorList>
            <person name="Anantharaman K."/>
            <person name="Brown C.T."/>
            <person name="Hug L.A."/>
            <person name="Sharon I."/>
            <person name="Castelle C.J."/>
            <person name="Probst A.J."/>
            <person name="Thomas B.C."/>
            <person name="Singh A."/>
            <person name="Wilkins M.J."/>
            <person name="Karaoz U."/>
            <person name="Brodie E.L."/>
            <person name="Williams K.H."/>
            <person name="Hubbard S.S."/>
            <person name="Banfield J.F."/>
        </authorList>
    </citation>
    <scope>NUCLEOTIDE SEQUENCE [LARGE SCALE GENOMIC DNA]</scope>
</reference>
<dbReference type="PANTHER" id="PTHR48090:SF7">
    <property type="entry name" value="RFBJ PROTEIN"/>
    <property type="match status" value="1"/>
</dbReference>
<dbReference type="Proteomes" id="UP000177594">
    <property type="component" value="Unassembled WGS sequence"/>
</dbReference>
<dbReference type="PANTHER" id="PTHR48090">
    <property type="entry name" value="UNDECAPRENYL-PHOSPHATE 4-DEOXY-4-FORMAMIDO-L-ARABINOSE TRANSFERASE-RELATED"/>
    <property type="match status" value="1"/>
</dbReference>
<proteinExistence type="predicted"/>
<dbReference type="EMBL" id="MGIZ01000048">
    <property type="protein sequence ID" value="OGM97733.1"/>
    <property type="molecule type" value="Genomic_DNA"/>
</dbReference>
<dbReference type="Gene3D" id="3.90.550.10">
    <property type="entry name" value="Spore Coat Polysaccharide Biosynthesis Protein SpsA, Chain A"/>
    <property type="match status" value="1"/>
</dbReference>
<dbReference type="SUPFAM" id="SSF53448">
    <property type="entry name" value="Nucleotide-diphospho-sugar transferases"/>
    <property type="match status" value="1"/>
</dbReference>
<dbReference type="Pfam" id="PF00535">
    <property type="entry name" value="Glycos_transf_2"/>
    <property type="match status" value="1"/>
</dbReference>
<dbReference type="InterPro" id="IPR050256">
    <property type="entry name" value="Glycosyltransferase_2"/>
</dbReference>
<protein>
    <recommendedName>
        <fullName evidence="1">Glycosyltransferase 2-like domain-containing protein</fullName>
    </recommendedName>
</protein>
<accession>A0A1F8EA88</accession>
<evidence type="ECO:0000313" key="3">
    <source>
        <dbReference type="Proteomes" id="UP000177594"/>
    </source>
</evidence>
<evidence type="ECO:0000259" key="1">
    <source>
        <dbReference type="Pfam" id="PF00535"/>
    </source>
</evidence>
<dbReference type="AlphaFoldDB" id="A0A1F8EA88"/>
<dbReference type="CDD" id="cd04179">
    <property type="entry name" value="DPM_DPG-synthase_like"/>
    <property type="match status" value="1"/>
</dbReference>
<dbReference type="InterPro" id="IPR029044">
    <property type="entry name" value="Nucleotide-diphossugar_trans"/>
</dbReference>